<dbReference type="EMBL" id="CAJFDI010000002">
    <property type="protein sequence ID" value="CAD5214200.1"/>
    <property type="molecule type" value="Genomic_DNA"/>
</dbReference>
<feature type="transmembrane region" description="Helical" evidence="2">
    <location>
        <begin position="95"/>
        <end position="116"/>
    </location>
</feature>
<evidence type="ECO:0000313" key="6">
    <source>
        <dbReference type="Proteomes" id="UP000659654"/>
    </source>
</evidence>
<name>A0A1I7SCC2_BURXY</name>
<dbReference type="PANTHER" id="PTHR22941:SF307">
    <property type="entry name" value="SERPENTINE RECEPTOR, CLASS H"/>
    <property type="match status" value="1"/>
</dbReference>
<evidence type="ECO:0000313" key="5">
    <source>
        <dbReference type="Proteomes" id="UP000095284"/>
    </source>
</evidence>
<feature type="region of interest" description="Disordered" evidence="1">
    <location>
        <begin position="346"/>
        <end position="377"/>
    </location>
</feature>
<proteinExistence type="evidence at transcript level"/>
<reference evidence="3" key="3">
    <citation type="submission" date="2020-09" db="EMBL/GenBank/DDBJ databases">
        <authorList>
            <person name="Kikuchi T."/>
        </authorList>
    </citation>
    <scope>NUCLEOTIDE SEQUENCE</scope>
    <source>
        <strain evidence="3">Ka4C1</strain>
    </source>
</reference>
<dbReference type="PANTHER" id="PTHR22941">
    <property type="entry name" value="SERPENTINE RECEPTOR"/>
    <property type="match status" value="1"/>
</dbReference>
<sequence length="420" mass="47705">MEIEDCPTKFLQYYSYFLDVNFVITLLLYPLVVFAVVRKTPVEVRFEKDLLMVSATFALLMNVVLFFAQPTYYSFYYGGYSLGPIQGHREFTQFATSQIPVLFTYFCLSFSIGFSYQSHKIRVYIGEQQQNFFTFLERGNNWLIFTFLLYLLCAATNTTLVYLLYYFYSVDPATSPDLMRVYQMHPDAQFVDMSSATSSKALFCGFLFMGLAAILHALKCNLQILRTIKSTQSIVSQKTFRLQWSFYRHYAVESVIAMLLMHLPIVLFSLNFSGLLHLVCGCEIGLAAMSLHSNLVMCGSLVCVTPYRRWILSMVGIRETSRIDATSRASGIEAQLCLPFQTIHSHAEPGTPKGHKSKRKAGESAANEETGREEWERTSVKSDGLLWRSASTPQLNEGEGSLDLFAWSGLENGDLIWSCL</sequence>
<dbReference type="WBParaSite" id="BXY_1067300.1">
    <property type="protein sequence ID" value="BXY_1067300.1"/>
    <property type="gene ID" value="BXY_1067300"/>
</dbReference>
<feature type="transmembrane region" description="Helical" evidence="2">
    <location>
        <begin position="20"/>
        <end position="38"/>
    </location>
</feature>
<evidence type="ECO:0000256" key="2">
    <source>
        <dbReference type="SAM" id="Phobius"/>
    </source>
</evidence>
<dbReference type="OrthoDB" id="10440154at2759"/>
<keyword evidence="2" id="KW-0812">Transmembrane</keyword>
<feature type="transmembrane region" description="Helical" evidence="2">
    <location>
        <begin position="142"/>
        <end position="168"/>
    </location>
</feature>
<evidence type="ECO:0000313" key="7">
    <source>
        <dbReference type="WBParaSite" id="BXY_1067300.1"/>
    </source>
</evidence>
<accession>A0A1I7SCC2</accession>
<dbReference type="InterPro" id="IPR053220">
    <property type="entry name" value="Nematode_rcpt-like_serp_H"/>
</dbReference>
<dbReference type="AlphaFoldDB" id="A0A1I7SCC2"/>
<dbReference type="Pfam" id="PF10318">
    <property type="entry name" value="7TM_GPCR_Srh"/>
    <property type="match status" value="1"/>
</dbReference>
<evidence type="ECO:0000313" key="4">
    <source>
        <dbReference type="EMBL" id="QIJ32631.1"/>
    </source>
</evidence>
<keyword evidence="2" id="KW-1133">Transmembrane helix</keyword>
<dbReference type="Proteomes" id="UP000659654">
    <property type="component" value="Unassembled WGS sequence"/>
</dbReference>
<feature type="transmembrane region" description="Helical" evidence="2">
    <location>
        <begin position="250"/>
        <end position="272"/>
    </location>
</feature>
<reference evidence="7" key="1">
    <citation type="submission" date="2016-11" db="UniProtKB">
        <authorList>
            <consortium name="WormBaseParasite"/>
        </authorList>
    </citation>
    <scope>IDENTIFICATION</scope>
</reference>
<evidence type="ECO:0000256" key="1">
    <source>
        <dbReference type="SAM" id="MobiDB-lite"/>
    </source>
</evidence>
<keyword evidence="6" id="KW-1185">Reference proteome</keyword>
<reference evidence="4" key="2">
    <citation type="submission" date="2019-07" db="EMBL/GenBank/DDBJ databases">
        <authorList>
            <person name="Zhao M."/>
            <person name="Zhao L."/>
            <person name="Sun J."/>
        </authorList>
    </citation>
    <scope>NUCLEOTIDE SEQUENCE</scope>
    <source>
        <tissue evidence="4">Whole body</tissue>
    </source>
</reference>
<dbReference type="InterPro" id="IPR019422">
    <property type="entry name" value="7TM_GPCR_serpentine_rcpt_Srh"/>
</dbReference>
<evidence type="ECO:0000313" key="3">
    <source>
        <dbReference type="EMBL" id="CAD5214200.1"/>
    </source>
</evidence>
<keyword evidence="2" id="KW-0472">Membrane</keyword>
<gene>
    <name evidence="3" type="ORF">BXYJ_LOCUS3411</name>
</gene>
<feature type="transmembrane region" description="Helical" evidence="2">
    <location>
        <begin position="200"/>
        <end position="218"/>
    </location>
</feature>
<dbReference type="EMBL" id="MN206773">
    <property type="protein sequence ID" value="QIJ32631.1"/>
    <property type="molecule type" value="mRNA"/>
</dbReference>
<organism evidence="5 7">
    <name type="scientific">Bursaphelenchus xylophilus</name>
    <name type="common">Pinewood nematode worm</name>
    <name type="synonym">Aphelenchoides xylophilus</name>
    <dbReference type="NCBI Taxonomy" id="6326"/>
    <lineage>
        <taxon>Eukaryota</taxon>
        <taxon>Metazoa</taxon>
        <taxon>Ecdysozoa</taxon>
        <taxon>Nematoda</taxon>
        <taxon>Chromadorea</taxon>
        <taxon>Rhabditida</taxon>
        <taxon>Tylenchina</taxon>
        <taxon>Tylenchomorpha</taxon>
        <taxon>Aphelenchoidea</taxon>
        <taxon>Aphelenchoididae</taxon>
        <taxon>Bursaphelenchus</taxon>
    </lineage>
</organism>
<dbReference type="EMBL" id="CAJFCV020000002">
    <property type="protein sequence ID" value="CAG9094378.1"/>
    <property type="molecule type" value="Genomic_DNA"/>
</dbReference>
<dbReference type="Proteomes" id="UP000095284">
    <property type="component" value="Unplaced"/>
</dbReference>
<feature type="transmembrane region" description="Helical" evidence="2">
    <location>
        <begin position="50"/>
        <end position="75"/>
    </location>
</feature>
<protein>
    <submittedName>
        <fullName evidence="3">(pine wood nematode) hypothetical protein</fullName>
    </submittedName>
    <submittedName>
        <fullName evidence="4">Srh-74</fullName>
    </submittedName>
</protein>
<dbReference type="Proteomes" id="UP000582659">
    <property type="component" value="Unassembled WGS sequence"/>
</dbReference>